<protein>
    <submittedName>
        <fullName evidence="2">Uncharacterized protein</fullName>
    </submittedName>
</protein>
<reference evidence="2" key="1">
    <citation type="submission" date="2014-09" db="EMBL/GenBank/DDBJ databases">
        <authorList>
            <person name="Magalhaes I.L.F."/>
            <person name="Oliveira U."/>
            <person name="Santos F.R."/>
            <person name="Vidigal T.H.D.A."/>
            <person name="Brescovit A.D."/>
            <person name="Santos A.J."/>
        </authorList>
    </citation>
    <scope>NUCLEOTIDE SEQUENCE</scope>
    <source>
        <tissue evidence="2">Shoot tissue taken approximately 20 cm above the soil surface</tissue>
    </source>
</reference>
<proteinExistence type="predicted"/>
<feature type="compositionally biased region" description="Polar residues" evidence="1">
    <location>
        <begin position="8"/>
        <end position="20"/>
    </location>
</feature>
<reference evidence="2" key="2">
    <citation type="journal article" date="2015" name="Data Brief">
        <title>Shoot transcriptome of the giant reed, Arundo donax.</title>
        <authorList>
            <person name="Barrero R.A."/>
            <person name="Guerrero F.D."/>
            <person name="Moolhuijzen P."/>
            <person name="Goolsby J.A."/>
            <person name="Tidwell J."/>
            <person name="Bellgard S.E."/>
            <person name="Bellgard M.I."/>
        </authorList>
    </citation>
    <scope>NUCLEOTIDE SEQUENCE</scope>
    <source>
        <tissue evidence="2">Shoot tissue taken approximately 20 cm above the soil surface</tissue>
    </source>
</reference>
<dbReference type="EMBL" id="GBRH01259151">
    <property type="protein sequence ID" value="JAD38744.1"/>
    <property type="molecule type" value="Transcribed_RNA"/>
</dbReference>
<evidence type="ECO:0000313" key="2">
    <source>
        <dbReference type="EMBL" id="JAD38744.1"/>
    </source>
</evidence>
<sequence length="20" mass="2102">MSKVLAPNLSSQTHSNSMIG</sequence>
<organism evidence="2">
    <name type="scientific">Arundo donax</name>
    <name type="common">Giant reed</name>
    <name type="synonym">Donax arundinaceus</name>
    <dbReference type="NCBI Taxonomy" id="35708"/>
    <lineage>
        <taxon>Eukaryota</taxon>
        <taxon>Viridiplantae</taxon>
        <taxon>Streptophyta</taxon>
        <taxon>Embryophyta</taxon>
        <taxon>Tracheophyta</taxon>
        <taxon>Spermatophyta</taxon>
        <taxon>Magnoliopsida</taxon>
        <taxon>Liliopsida</taxon>
        <taxon>Poales</taxon>
        <taxon>Poaceae</taxon>
        <taxon>PACMAD clade</taxon>
        <taxon>Arundinoideae</taxon>
        <taxon>Arundineae</taxon>
        <taxon>Arundo</taxon>
    </lineage>
</organism>
<dbReference type="AlphaFoldDB" id="A0A0A8ZH63"/>
<feature type="region of interest" description="Disordered" evidence="1">
    <location>
        <begin position="1"/>
        <end position="20"/>
    </location>
</feature>
<name>A0A0A8ZH63_ARUDO</name>
<accession>A0A0A8ZH63</accession>
<evidence type="ECO:0000256" key="1">
    <source>
        <dbReference type="SAM" id="MobiDB-lite"/>
    </source>
</evidence>